<dbReference type="SUPFAM" id="SSF51556">
    <property type="entry name" value="Metallo-dependent hydrolases"/>
    <property type="match status" value="1"/>
</dbReference>
<feature type="active site" description="Proton donor/acceptor" evidence="5">
    <location>
        <position position="280"/>
    </location>
</feature>
<dbReference type="GO" id="GO:0008448">
    <property type="term" value="F:N-acetylglucosamine-6-phosphate deacetylase activity"/>
    <property type="evidence" value="ECO:0007669"/>
    <property type="project" value="UniProtKB-EC"/>
</dbReference>
<comment type="cofactor">
    <cofactor evidence="7">
        <name>a divalent metal cation</name>
        <dbReference type="ChEBI" id="CHEBI:60240"/>
    </cofactor>
    <text evidence="7">Binds 1 divalent metal cation per subunit.</text>
</comment>
<dbReference type="GO" id="GO:0006046">
    <property type="term" value="P:N-acetylglucosamine catabolic process"/>
    <property type="evidence" value="ECO:0007669"/>
    <property type="project" value="TreeGrafter"/>
</dbReference>
<dbReference type="InterPro" id="IPR032466">
    <property type="entry name" value="Metal_Hydrolase"/>
</dbReference>
<dbReference type="Gene3D" id="3.20.20.140">
    <property type="entry name" value="Metal-dependent hydrolases"/>
    <property type="match status" value="1"/>
</dbReference>
<dbReference type="Proteomes" id="UP000607397">
    <property type="component" value="Unassembled WGS sequence"/>
</dbReference>
<dbReference type="RefSeq" id="WP_161825487.1">
    <property type="nucleotide sequence ID" value="NZ_WVIC01000019.1"/>
</dbReference>
<dbReference type="NCBIfam" id="TIGR00221">
    <property type="entry name" value="nagA"/>
    <property type="match status" value="1"/>
</dbReference>
<dbReference type="PIRSF" id="PIRSF038994">
    <property type="entry name" value="NagA"/>
    <property type="match status" value="1"/>
</dbReference>
<gene>
    <name evidence="8" type="primary">nagA</name>
    <name evidence="8" type="ORF">GS597_10925</name>
</gene>
<keyword evidence="4" id="KW-0119">Carbohydrate metabolism</keyword>
<feature type="binding site" evidence="7">
    <location>
        <position position="135"/>
    </location>
    <ligand>
        <name>Zn(2+)</name>
        <dbReference type="ChEBI" id="CHEBI:29105"/>
    </ligand>
</feature>
<organism evidence="8 9">
    <name type="scientific">Petrachloros mirabilis ULC683</name>
    <dbReference type="NCBI Taxonomy" id="2781853"/>
    <lineage>
        <taxon>Bacteria</taxon>
        <taxon>Bacillati</taxon>
        <taxon>Cyanobacteriota</taxon>
        <taxon>Cyanophyceae</taxon>
        <taxon>Synechococcales</taxon>
        <taxon>Petrachlorosaceae</taxon>
        <taxon>Petrachloros</taxon>
        <taxon>Petrachloros mirabilis</taxon>
    </lineage>
</organism>
<evidence type="ECO:0000313" key="9">
    <source>
        <dbReference type="Proteomes" id="UP000607397"/>
    </source>
</evidence>
<feature type="binding site" evidence="6">
    <location>
        <position position="257"/>
    </location>
    <ligand>
        <name>substrate</name>
    </ligand>
</feature>
<dbReference type="AlphaFoldDB" id="A0A8K2A0A8"/>
<feature type="binding site" evidence="6">
    <location>
        <position position="146"/>
    </location>
    <ligand>
        <name>substrate</name>
    </ligand>
</feature>
<dbReference type="PANTHER" id="PTHR11113:SF14">
    <property type="entry name" value="N-ACETYLGLUCOSAMINE-6-PHOSPHATE DEACETYLASE"/>
    <property type="match status" value="1"/>
</dbReference>
<comment type="similarity">
    <text evidence="1 4">Belongs to the metallo-dependent hydrolases superfamily. NagA family.</text>
</comment>
<evidence type="ECO:0000256" key="2">
    <source>
        <dbReference type="ARBA" id="ARBA00022723"/>
    </source>
</evidence>
<evidence type="ECO:0000256" key="6">
    <source>
        <dbReference type="PIRSR" id="PIRSR038994-2"/>
    </source>
</evidence>
<evidence type="ECO:0000256" key="5">
    <source>
        <dbReference type="PIRSR" id="PIRSR038994-1"/>
    </source>
</evidence>
<accession>A0A8K2A0A8</accession>
<feature type="binding site" evidence="6">
    <location>
        <begin position="225"/>
        <end position="226"/>
    </location>
    <ligand>
        <name>substrate</name>
    </ligand>
</feature>
<keyword evidence="2 7" id="KW-0479">Metal-binding</keyword>
<dbReference type="CDD" id="cd00854">
    <property type="entry name" value="NagA"/>
    <property type="match status" value="1"/>
</dbReference>
<comment type="caution">
    <text evidence="8">The sequence shown here is derived from an EMBL/GenBank/DDBJ whole genome shotgun (WGS) entry which is preliminary data.</text>
</comment>
<evidence type="ECO:0000256" key="1">
    <source>
        <dbReference type="ARBA" id="ARBA00010716"/>
    </source>
</evidence>
<keyword evidence="9" id="KW-1185">Reference proteome</keyword>
<protein>
    <submittedName>
        <fullName evidence="8">N-acetylglucosamine-6-phosphate deacetylase</fullName>
        <ecNumber evidence="8">3.5.1.25</ecNumber>
    </submittedName>
</protein>
<dbReference type="GO" id="GO:0046872">
    <property type="term" value="F:metal ion binding"/>
    <property type="evidence" value="ECO:0007669"/>
    <property type="project" value="UniProtKB-KW"/>
</dbReference>
<feature type="binding site" evidence="6">
    <location>
        <begin position="313"/>
        <end position="315"/>
    </location>
    <ligand>
        <name>substrate</name>
    </ligand>
</feature>
<evidence type="ECO:0000256" key="7">
    <source>
        <dbReference type="PIRSR" id="PIRSR038994-3"/>
    </source>
</evidence>
<evidence type="ECO:0000313" key="8">
    <source>
        <dbReference type="EMBL" id="NCJ07012.1"/>
    </source>
</evidence>
<evidence type="ECO:0000256" key="4">
    <source>
        <dbReference type="PIRNR" id="PIRNR038994"/>
    </source>
</evidence>
<reference evidence="8" key="1">
    <citation type="submission" date="2019-12" db="EMBL/GenBank/DDBJ databases">
        <title>High-Quality draft genome sequences of three cyanobacteria isolated from the limestone walls of the Old Cathedral of Coimbra.</title>
        <authorList>
            <person name="Tiago I."/>
            <person name="Soares F."/>
            <person name="Portugal A."/>
        </authorList>
    </citation>
    <scope>NUCLEOTIDE SEQUENCE [LARGE SCALE GENOMIC DNA]</scope>
    <source>
        <strain evidence="8">C</strain>
    </source>
</reference>
<dbReference type="PANTHER" id="PTHR11113">
    <property type="entry name" value="N-ACETYLGLUCOSAMINE-6-PHOSPHATE DEACETYLASE"/>
    <property type="match status" value="1"/>
</dbReference>
<dbReference type="EMBL" id="WVIC01000019">
    <property type="protein sequence ID" value="NCJ07012.1"/>
    <property type="molecule type" value="Genomic_DNA"/>
</dbReference>
<dbReference type="InterPro" id="IPR003764">
    <property type="entry name" value="GlcNAc_6-P_deAcase"/>
</dbReference>
<proteinExistence type="inferred from homology"/>
<evidence type="ECO:0000256" key="3">
    <source>
        <dbReference type="ARBA" id="ARBA00022801"/>
    </source>
</evidence>
<feature type="binding site" evidence="7">
    <location>
        <position position="222"/>
    </location>
    <ligand>
        <name>Zn(2+)</name>
        <dbReference type="ChEBI" id="CHEBI:29105"/>
    </ligand>
</feature>
<name>A0A8K2A0A8_9CYAN</name>
<keyword evidence="3 4" id="KW-0378">Hydrolase</keyword>
<feature type="binding site" evidence="6">
    <location>
        <position position="233"/>
    </location>
    <ligand>
        <name>substrate</name>
    </ligand>
</feature>
<feature type="binding site" evidence="7">
    <location>
        <position position="201"/>
    </location>
    <ligand>
        <name>Zn(2+)</name>
        <dbReference type="ChEBI" id="CHEBI:29105"/>
    </ligand>
</feature>
<sequence>MAKTQSLSLCLKNAQIAGYSGLQQVLIQSGQIATIQPQIQVAENFPCLDLGGDWLSLGGVDLQINGALGIAFTDLGAMPGSTLSKICRFLWEQGVDAYLPTLVTTSVDNIHSALAHLSQFQPEPGTAQILGAHLEGPFLNPAKQGAHPAEFLLPLTVTEVERVLGVYSAQVKLITLAPELDPTGMALAALRDRNIFISLGHSLATAEEAQTAFEQGATLVTHAFNAMPSLHHRQPGLLGAALLTPGIRCGVIADGEHIHPRMLQLLVRMAQRSGLFLVSDALAPLGLPDGTYPWDARTITIANGTARLADGTLAGTTLPLLQGVQNLVHWGICSVPEAIHLATEAPRQALNLPGLGPGQSLSGLLRWHLDAKNTLSWERLFSWPEDC</sequence>
<dbReference type="EC" id="3.5.1.25" evidence="8"/>